<accession>A0A6A5TXT9</accession>
<keyword evidence="1" id="KW-0677">Repeat</keyword>
<evidence type="ECO:0000313" key="3">
    <source>
        <dbReference type="EMBL" id="KAF1957154.1"/>
    </source>
</evidence>
<proteinExistence type="predicted"/>
<dbReference type="Pfam" id="PF12796">
    <property type="entry name" value="Ank_2"/>
    <property type="match status" value="1"/>
</dbReference>
<dbReference type="PANTHER" id="PTHR24198">
    <property type="entry name" value="ANKYRIN REPEAT AND PROTEIN KINASE DOMAIN-CONTAINING PROTEIN"/>
    <property type="match status" value="1"/>
</dbReference>
<keyword evidence="4" id="KW-1185">Reference proteome</keyword>
<evidence type="ECO:0000256" key="2">
    <source>
        <dbReference type="ARBA" id="ARBA00023043"/>
    </source>
</evidence>
<dbReference type="SMART" id="SM00248">
    <property type="entry name" value="ANK"/>
    <property type="match status" value="1"/>
</dbReference>
<feature type="non-terminal residue" evidence="3">
    <location>
        <position position="1"/>
    </location>
</feature>
<gene>
    <name evidence="3" type="ORF">CC80DRAFT_411666</name>
</gene>
<evidence type="ECO:0000313" key="4">
    <source>
        <dbReference type="Proteomes" id="UP000800035"/>
    </source>
</evidence>
<dbReference type="SUPFAM" id="SSF48403">
    <property type="entry name" value="Ankyrin repeat"/>
    <property type="match status" value="1"/>
</dbReference>
<evidence type="ECO:0000256" key="1">
    <source>
        <dbReference type="ARBA" id="ARBA00022737"/>
    </source>
</evidence>
<reference evidence="3" key="1">
    <citation type="journal article" date="2020" name="Stud. Mycol.">
        <title>101 Dothideomycetes genomes: a test case for predicting lifestyles and emergence of pathogens.</title>
        <authorList>
            <person name="Haridas S."/>
            <person name="Albert R."/>
            <person name="Binder M."/>
            <person name="Bloem J."/>
            <person name="Labutti K."/>
            <person name="Salamov A."/>
            <person name="Andreopoulos B."/>
            <person name="Baker S."/>
            <person name="Barry K."/>
            <person name="Bills G."/>
            <person name="Bluhm B."/>
            <person name="Cannon C."/>
            <person name="Castanera R."/>
            <person name="Culley D."/>
            <person name="Daum C."/>
            <person name="Ezra D."/>
            <person name="Gonzalez J."/>
            <person name="Henrissat B."/>
            <person name="Kuo A."/>
            <person name="Liang C."/>
            <person name="Lipzen A."/>
            <person name="Lutzoni F."/>
            <person name="Magnuson J."/>
            <person name="Mondo S."/>
            <person name="Nolan M."/>
            <person name="Ohm R."/>
            <person name="Pangilinan J."/>
            <person name="Park H.-J."/>
            <person name="Ramirez L."/>
            <person name="Alfaro M."/>
            <person name="Sun H."/>
            <person name="Tritt A."/>
            <person name="Yoshinaga Y."/>
            <person name="Zwiers L.-H."/>
            <person name="Turgeon B."/>
            <person name="Goodwin S."/>
            <person name="Spatafora J."/>
            <person name="Crous P."/>
            <person name="Grigoriev I."/>
        </authorList>
    </citation>
    <scope>NUCLEOTIDE SEQUENCE</scope>
    <source>
        <strain evidence="3">CBS 675.92</strain>
    </source>
</reference>
<protein>
    <submittedName>
        <fullName evidence="3">Uncharacterized protein</fullName>
    </submittedName>
</protein>
<dbReference type="Gene3D" id="1.25.40.20">
    <property type="entry name" value="Ankyrin repeat-containing domain"/>
    <property type="match status" value="1"/>
</dbReference>
<dbReference type="InterPro" id="IPR002110">
    <property type="entry name" value="Ankyrin_rpt"/>
</dbReference>
<dbReference type="AlphaFoldDB" id="A0A6A5TXT9"/>
<dbReference type="EMBL" id="ML976990">
    <property type="protein sequence ID" value="KAF1957154.1"/>
    <property type="molecule type" value="Genomic_DNA"/>
</dbReference>
<dbReference type="PANTHER" id="PTHR24198:SF165">
    <property type="entry name" value="ANKYRIN REPEAT-CONTAINING PROTEIN-RELATED"/>
    <property type="match status" value="1"/>
</dbReference>
<dbReference type="InterPro" id="IPR036770">
    <property type="entry name" value="Ankyrin_rpt-contain_sf"/>
</dbReference>
<organism evidence="3 4">
    <name type="scientific">Byssothecium circinans</name>
    <dbReference type="NCBI Taxonomy" id="147558"/>
    <lineage>
        <taxon>Eukaryota</taxon>
        <taxon>Fungi</taxon>
        <taxon>Dikarya</taxon>
        <taxon>Ascomycota</taxon>
        <taxon>Pezizomycotina</taxon>
        <taxon>Dothideomycetes</taxon>
        <taxon>Pleosporomycetidae</taxon>
        <taxon>Pleosporales</taxon>
        <taxon>Massarineae</taxon>
        <taxon>Massarinaceae</taxon>
        <taxon>Byssothecium</taxon>
    </lineage>
</organism>
<name>A0A6A5TXT9_9PLEO</name>
<keyword evidence="2" id="KW-0040">ANK repeat</keyword>
<dbReference type="Proteomes" id="UP000800035">
    <property type="component" value="Unassembled WGS sequence"/>
</dbReference>
<sequence>AVENGHEVVVKLLLKTSKVNVNLKDYIGKTLLYHVVENGHEVVVKLLLKTSKVNINAKD</sequence>